<proteinExistence type="predicted"/>
<dbReference type="OrthoDB" id="5368934at2759"/>
<dbReference type="GeneID" id="81395520"/>
<protein>
    <submittedName>
        <fullName evidence="1">Uncharacterized protein</fullName>
    </submittedName>
</protein>
<comment type="caution">
    <text evidence="1">The sequence shown here is derived from an EMBL/GenBank/DDBJ whole genome shotgun (WGS) entry which is preliminary data.</text>
</comment>
<gene>
    <name evidence="1" type="ORF">NUU61_005770</name>
</gene>
<reference evidence="1" key="2">
    <citation type="journal article" date="2023" name="IMA Fungus">
        <title>Comparative genomic study of the Penicillium genus elucidates a diverse pangenome and 15 lateral gene transfer events.</title>
        <authorList>
            <person name="Petersen C."/>
            <person name="Sorensen T."/>
            <person name="Nielsen M.R."/>
            <person name="Sondergaard T.E."/>
            <person name="Sorensen J.L."/>
            <person name="Fitzpatrick D.A."/>
            <person name="Frisvad J.C."/>
            <person name="Nielsen K.L."/>
        </authorList>
    </citation>
    <scope>NUCLEOTIDE SEQUENCE</scope>
    <source>
        <strain evidence="1">IBT 34128</strain>
    </source>
</reference>
<dbReference type="RefSeq" id="XP_056511965.1">
    <property type="nucleotide sequence ID" value="XM_056656352.1"/>
</dbReference>
<evidence type="ECO:0000313" key="1">
    <source>
        <dbReference type="EMBL" id="KAJ5096414.1"/>
    </source>
</evidence>
<dbReference type="Proteomes" id="UP001141434">
    <property type="component" value="Unassembled WGS sequence"/>
</dbReference>
<dbReference type="EMBL" id="JAPMSZ010000007">
    <property type="protein sequence ID" value="KAJ5096414.1"/>
    <property type="molecule type" value="Genomic_DNA"/>
</dbReference>
<keyword evidence="2" id="KW-1185">Reference proteome</keyword>
<sequence>MQSYQMYIWQAAWLNANLDKLELGMTLEPELLSPKYTAQWKLIQDSWKMGDHGYRGNGILHPDIGCGEYLDKHSIEKAKIRALAMGRTPKRLGIKTLVLTGFVVDADPFLHWFDPHKLRSIHFKGHCIDAGFWLAHSMRQVTVRHPKAIDLEAVPTGILSLNLWKDLKVVGLKGGKKVEEVTLGEVEKCRS</sequence>
<evidence type="ECO:0000313" key="2">
    <source>
        <dbReference type="Proteomes" id="UP001141434"/>
    </source>
</evidence>
<reference evidence="1" key="1">
    <citation type="submission" date="2022-11" db="EMBL/GenBank/DDBJ databases">
        <authorList>
            <person name="Petersen C."/>
        </authorList>
    </citation>
    <scope>NUCLEOTIDE SEQUENCE</scope>
    <source>
        <strain evidence="1">IBT 34128</strain>
    </source>
</reference>
<accession>A0A9W9FA57</accession>
<organism evidence="1 2">
    <name type="scientific">Penicillium alfredii</name>
    <dbReference type="NCBI Taxonomy" id="1506179"/>
    <lineage>
        <taxon>Eukaryota</taxon>
        <taxon>Fungi</taxon>
        <taxon>Dikarya</taxon>
        <taxon>Ascomycota</taxon>
        <taxon>Pezizomycotina</taxon>
        <taxon>Eurotiomycetes</taxon>
        <taxon>Eurotiomycetidae</taxon>
        <taxon>Eurotiales</taxon>
        <taxon>Aspergillaceae</taxon>
        <taxon>Penicillium</taxon>
    </lineage>
</organism>
<dbReference type="AlphaFoldDB" id="A0A9W9FA57"/>
<name>A0A9W9FA57_9EURO</name>